<evidence type="ECO:0000256" key="5">
    <source>
        <dbReference type="ARBA" id="ARBA00021006"/>
    </source>
</evidence>
<feature type="transmembrane region" description="Helical" evidence="17">
    <location>
        <begin position="306"/>
        <end position="327"/>
    </location>
</feature>
<sequence length="451" mass="50608">MLKIIIATTMLIPTAFILKPKILYQTMISYSFILALLSLSFLKQNSYLKPTSNMYLNLDPISAPLLTLSFWLLPLMMIASQYAMTSEPTQRQRTFMATTMTLQTMISLTFTASNLTLMYIMFEATLIPTLIIITRWGQQAERLTAGTYFMMYTLATSMPLLMAILFLNNISNTPTLFFITTKTNNPWTDLILWLACLAAFMAKMPLYGLHLWLPKAHVEAPIAGSMVLAAILLKLGGYGIIRMMQILPTTKTDMFMPFIVMSLWGAILANLTCLQQTDLKSLIAYSSVSHMGLVIAAVMTQTPWGLAGAMALMIAHGFTSSMLFCLANITYERTHTRILMLTRGFHNILPMMTTWWLVANLMNIATPPSMNFTGELLIISSMFNWSPPTIILLGMSMLITATYSLHMYLSTQANKPLLNSPTQPTHTREHLLLALHIIPLMLISIKPELVL</sequence>
<accession>A0A4D6E550</accession>
<dbReference type="Pfam" id="PF01059">
    <property type="entry name" value="Oxidored_q5_N"/>
    <property type="match status" value="1"/>
</dbReference>
<proteinExistence type="inferred from homology"/>
<organism evidence="20">
    <name type="scientific">Malayopython reticulatus</name>
    <name type="common">Reticulate python</name>
    <name type="synonym">Python reticulatus</name>
    <dbReference type="NCBI Taxonomy" id="1496311"/>
    <lineage>
        <taxon>Eukaryota</taxon>
        <taxon>Metazoa</taxon>
        <taxon>Chordata</taxon>
        <taxon>Craniata</taxon>
        <taxon>Vertebrata</taxon>
        <taxon>Euteleostomi</taxon>
        <taxon>Lepidosauria</taxon>
        <taxon>Squamata</taxon>
        <taxon>Bifurcata</taxon>
        <taxon>Unidentata</taxon>
        <taxon>Episquamata</taxon>
        <taxon>Toxicofera</taxon>
        <taxon>Serpentes</taxon>
        <taxon>Henophidia</taxon>
        <taxon>Pythonidae</taxon>
        <taxon>Malayopython</taxon>
    </lineage>
</organism>
<evidence type="ECO:0000256" key="15">
    <source>
        <dbReference type="ARBA" id="ARBA00023136"/>
    </source>
</evidence>
<evidence type="ECO:0000256" key="6">
    <source>
        <dbReference type="ARBA" id="ARBA00022448"/>
    </source>
</evidence>
<evidence type="ECO:0000256" key="12">
    <source>
        <dbReference type="ARBA" id="ARBA00023027"/>
    </source>
</evidence>
<comment type="similarity">
    <text evidence="3 17">Belongs to the complex I subunit 4 family.</text>
</comment>
<dbReference type="AlphaFoldDB" id="A0A4D6E550"/>
<dbReference type="PANTHER" id="PTHR43507:SF20">
    <property type="entry name" value="NADH-UBIQUINONE OXIDOREDUCTASE CHAIN 4"/>
    <property type="match status" value="1"/>
</dbReference>
<dbReference type="PRINTS" id="PR01437">
    <property type="entry name" value="NUOXDRDTASE4"/>
</dbReference>
<keyword evidence="11 17" id="KW-1133">Transmembrane helix</keyword>
<feature type="transmembrane region" description="Helical" evidence="17">
    <location>
        <begin position="21"/>
        <end position="41"/>
    </location>
</feature>
<evidence type="ECO:0000256" key="13">
    <source>
        <dbReference type="ARBA" id="ARBA00023075"/>
    </source>
</evidence>
<feature type="domain" description="NADH:ubiquinone oxidoreductase chain 4 N-terminal" evidence="19">
    <location>
        <begin position="1"/>
        <end position="109"/>
    </location>
</feature>
<feature type="domain" description="NADH:quinone oxidoreductase/Mrp antiporter transmembrane" evidence="18">
    <location>
        <begin position="112"/>
        <end position="399"/>
    </location>
</feature>
<dbReference type="EMBL" id="MH410033">
    <property type="protein sequence ID" value="QBZ73750.1"/>
    <property type="molecule type" value="Genomic_DNA"/>
</dbReference>
<dbReference type="RefSeq" id="YP_009641864.1">
    <property type="nucleotide sequence ID" value="NC_042397.1"/>
</dbReference>
<evidence type="ECO:0000256" key="1">
    <source>
        <dbReference type="ARBA" id="ARBA00003257"/>
    </source>
</evidence>
<comment type="subcellular location">
    <subcellularLocation>
        <location evidence="2 17">Mitochondrion membrane</location>
        <topology evidence="2 17">Multi-pass membrane protein</topology>
    </subcellularLocation>
</comment>
<geneLocation type="mitochondrion" evidence="20"/>
<keyword evidence="6 17" id="KW-0813">Transport</keyword>
<feature type="transmembrane region" description="Helical" evidence="17">
    <location>
        <begin position="220"/>
        <end position="242"/>
    </location>
</feature>
<keyword evidence="7 17" id="KW-0679">Respiratory chain</keyword>
<comment type="catalytic activity">
    <reaction evidence="16 17">
        <text>a ubiquinone + NADH + 5 H(+)(in) = a ubiquinol + NAD(+) + 4 H(+)(out)</text>
        <dbReference type="Rhea" id="RHEA:29091"/>
        <dbReference type="Rhea" id="RHEA-COMP:9565"/>
        <dbReference type="Rhea" id="RHEA-COMP:9566"/>
        <dbReference type="ChEBI" id="CHEBI:15378"/>
        <dbReference type="ChEBI" id="CHEBI:16389"/>
        <dbReference type="ChEBI" id="CHEBI:17976"/>
        <dbReference type="ChEBI" id="CHEBI:57540"/>
        <dbReference type="ChEBI" id="CHEBI:57945"/>
        <dbReference type="EC" id="7.1.1.2"/>
    </reaction>
</comment>
<feature type="transmembrane region" description="Helical" evidence="17">
    <location>
        <begin position="190"/>
        <end position="213"/>
    </location>
</feature>
<evidence type="ECO:0000256" key="3">
    <source>
        <dbReference type="ARBA" id="ARBA00009025"/>
    </source>
</evidence>
<evidence type="ECO:0000256" key="4">
    <source>
        <dbReference type="ARBA" id="ARBA00012944"/>
    </source>
</evidence>
<dbReference type="PANTHER" id="PTHR43507">
    <property type="entry name" value="NADH-UBIQUINONE OXIDOREDUCTASE CHAIN 4"/>
    <property type="match status" value="1"/>
</dbReference>
<evidence type="ECO:0000259" key="19">
    <source>
        <dbReference type="Pfam" id="PF01059"/>
    </source>
</evidence>
<evidence type="ECO:0000256" key="16">
    <source>
        <dbReference type="ARBA" id="ARBA00049551"/>
    </source>
</evidence>
<feature type="transmembrane region" description="Helical" evidence="17">
    <location>
        <begin position="385"/>
        <end position="409"/>
    </location>
</feature>
<reference evidence="20" key="1">
    <citation type="submission" date="2018-05" db="EMBL/GenBank/DDBJ databases">
        <title>Non-invasive sampling and mitochondrial genome analysis in Reticulated python.</title>
        <authorList>
            <person name="He K."/>
        </authorList>
    </citation>
    <scope>NUCLEOTIDE SEQUENCE</scope>
</reference>
<keyword evidence="13 17" id="KW-0830">Ubiquinone</keyword>
<dbReference type="GO" id="GO:0031966">
    <property type="term" value="C:mitochondrial membrane"/>
    <property type="evidence" value="ECO:0007669"/>
    <property type="project" value="UniProtKB-SubCell"/>
</dbReference>
<gene>
    <name evidence="20" type="primary">ND4</name>
</gene>
<feature type="transmembrane region" description="Helical" evidence="17">
    <location>
        <begin position="149"/>
        <end position="170"/>
    </location>
</feature>
<dbReference type="InterPro" id="IPR010227">
    <property type="entry name" value="NADH_Q_OxRdtase_chainM/4"/>
</dbReference>
<dbReference type="GO" id="GO:0048039">
    <property type="term" value="F:ubiquinone binding"/>
    <property type="evidence" value="ECO:0007669"/>
    <property type="project" value="TreeGrafter"/>
</dbReference>
<evidence type="ECO:0000256" key="8">
    <source>
        <dbReference type="ARBA" id="ARBA00022692"/>
    </source>
</evidence>
<comment type="function">
    <text evidence="1">Core subunit of the mitochondrial membrane respiratory chain NADH dehydrogenase (Complex I) that is believed to belong to the minimal assembly required for catalysis. Complex I functions in the transfer of electrons from NADH to the respiratory chain. The immediate electron acceptor for the enzyme is believed to be ubiquinone.</text>
</comment>
<dbReference type="EC" id="7.1.1.2" evidence="4 17"/>
<dbReference type="InterPro" id="IPR001750">
    <property type="entry name" value="ND/Mrp_TM"/>
</dbReference>
<evidence type="ECO:0000256" key="9">
    <source>
        <dbReference type="ARBA" id="ARBA00022967"/>
    </source>
</evidence>
<dbReference type="Pfam" id="PF00361">
    <property type="entry name" value="Proton_antipo_M"/>
    <property type="match status" value="1"/>
</dbReference>
<comment type="function">
    <text evidence="17">Core subunit of the mitochondrial membrane respiratory chain NADH dehydrogenase (Complex I) which catalyzes electron transfer from NADH through the respiratory chain, using ubiquinone as an electron acceptor. Essential for the catalytic activity and assembly of complex I.</text>
</comment>
<evidence type="ECO:0000259" key="18">
    <source>
        <dbReference type="Pfam" id="PF00361"/>
    </source>
</evidence>
<keyword evidence="9" id="KW-1278">Translocase</keyword>
<feature type="transmembrane region" description="Helical" evidence="17">
    <location>
        <begin position="348"/>
        <end position="365"/>
    </location>
</feature>
<dbReference type="InterPro" id="IPR000260">
    <property type="entry name" value="NADH4_N"/>
</dbReference>
<dbReference type="NCBIfam" id="TIGR01972">
    <property type="entry name" value="NDH_I_M"/>
    <property type="match status" value="1"/>
</dbReference>
<dbReference type="InterPro" id="IPR003918">
    <property type="entry name" value="NADH_UbQ_OxRdtase"/>
</dbReference>
<keyword evidence="15 17" id="KW-0472">Membrane</keyword>
<feature type="transmembrane region" description="Helical" evidence="17">
    <location>
        <begin position="254"/>
        <end position="273"/>
    </location>
</feature>
<dbReference type="GO" id="GO:0015990">
    <property type="term" value="P:electron transport coupled proton transport"/>
    <property type="evidence" value="ECO:0007669"/>
    <property type="project" value="TreeGrafter"/>
</dbReference>
<evidence type="ECO:0000256" key="17">
    <source>
        <dbReference type="RuleBase" id="RU003297"/>
    </source>
</evidence>
<evidence type="ECO:0000256" key="7">
    <source>
        <dbReference type="ARBA" id="ARBA00022660"/>
    </source>
</evidence>
<dbReference type="CTD" id="4538"/>
<name>A0A4D6E550_MALRE</name>
<evidence type="ECO:0000256" key="14">
    <source>
        <dbReference type="ARBA" id="ARBA00023128"/>
    </source>
</evidence>
<evidence type="ECO:0000256" key="2">
    <source>
        <dbReference type="ARBA" id="ARBA00004225"/>
    </source>
</evidence>
<evidence type="ECO:0000256" key="11">
    <source>
        <dbReference type="ARBA" id="ARBA00022989"/>
    </source>
</evidence>
<keyword evidence="14 17" id="KW-0496">Mitochondrion</keyword>
<dbReference type="GO" id="GO:0042773">
    <property type="term" value="P:ATP synthesis coupled electron transport"/>
    <property type="evidence" value="ECO:0007669"/>
    <property type="project" value="InterPro"/>
</dbReference>
<evidence type="ECO:0000313" key="20">
    <source>
        <dbReference type="EMBL" id="QBZ73750.1"/>
    </source>
</evidence>
<keyword evidence="10 17" id="KW-0249">Electron transport</keyword>
<keyword evidence="8 17" id="KW-0812">Transmembrane</keyword>
<protein>
    <recommendedName>
        <fullName evidence="5 17">NADH-ubiquinone oxidoreductase chain 4</fullName>
        <ecNumber evidence="4 17">7.1.1.2</ecNumber>
    </recommendedName>
</protein>
<dbReference type="GeneID" id="41700274"/>
<evidence type="ECO:0000256" key="10">
    <source>
        <dbReference type="ARBA" id="ARBA00022982"/>
    </source>
</evidence>
<feature type="transmembrane region" description="Helical" evidence="17">
    <location>
        <begin position="61"/>
        <end position="83"/>
    </location>
</feature>
<dbReference type="GO" id="GO:0003954">
    <property type="term" value="F:NADH dehydrogenase activity"/>
    <property type="evidence" value="ECO:0007669"/>
    <property type="project" value="TreeGrafter"/>
</dbReference>
<keyword evidence="12 17" id="KW-0520">NAD</keyword>
<dbReference type="GO" id="GO:0008137">
    <property type="term" value="F:NADH dehydrogenase (ubiquinone) activity"/>
    <property type="evidence" value="ECO:0007669"/>
    <property type="project" value="UniProtKB-UniRule"/>
</dbReference>